<proteinExistence type="predicted"/>
<dbReference type="AlphaFoldDB" id="V2QLB9"/>
<evidence type="ECO:0000313" key="1">
    <source>
        <dbReference type="EMBL" id="USF23530.1"/>
    </source>
</evidence>
<evidence type="ECO:0000313" key="2">
    <source>
        <dbReference type="Proteomes" id="UP000017429"/>
    </source>
</evidence>
<dbReference type="RefSeq" id="WP_023274905.1">
    <property type="nucleotide sequence ID" value="NZ_CP097562.1"/>
</dbReference>
<keyword evidence="2" id="KW-1185">Reference proteome</keyword>
<reference evidence="1" key="1">
    <citation type="journal article" date="2014" name="Genome Announc.">
        <title>Draft genome sequences of the altered schaedler flora, a defined bacterial community from gnotobiotic mice.</title>
        <authorList>
            <person name="Wannemuehler M.J."/>
            <person name="Overstreet A.M."/>
            <person name="Ward D.V."/>
            <person name="Phillips G.J."/>
        </authorList>
    </citation>
    <scope>NUCLEOTIDE SEQUENCE</scope>
    <source>
        <strain evidence="1">ASF457</strain>
    </source>
</reference>
<dbReference type="PROSITE" id="PS51257">
    <property type="entry name" value="PROKAR_LIPOPROTEIN"/>
    <property type="match status" value="1"/>
</dbReference>
<organism evidence="1 2">
    <name type="scientific">Mucispirillum schaedleri ASF457</name>
    <dbReference type="NCBI Taxonomy" id="1379858"/>
    <lineage>
        <taxon>Bacteria</taxon>
        <taxon>Pseudomonadati</taxon>
        <taxon>Deferribacterota</taxon>
        <taxon>Deferribacteres</taxon>
        <taxon>Deferribacterales</taxon>
        <taxon>Mucispirillaceae</taxon>
        <taxon>Mucispirillum</taxon>
    </lineage>
</organism>
<sequence length="213" mass="22905">MKKLILTTFIVLALGSFAYAQMGMGGCWSNGTQVTSSAQAENMVKSMIGNNGWNVTGSKELKLRKGTGYKVEVKNTAGSTEYYVVTPFGLVQGPVTSETADNFCNTGCGYGMNYGMGHGPMGHGYGKYHGMGHGQMNNNQAAVTTISQAEELVKQAIANLKGYTITSTDEIQVHRGNAYKVNVKDSAGNQLYYFVNPFGYVRGPLTDAAQYNN</sequence>
<name>V2QLB9_9BACT</name>
<dbReference type="KEGG" id="msch:N508_000593"/>
<dbReference type="OrthoDB" id="9815255at2"/>
<accession>V2QLB9</accession>
<reference evidence="1" key="3">
    <citation type="submission" date="2022-06" db="EMBL/GenBank/DDBJ databases">
        <title>Resources to Facilitate Use of the Altered Schaedler Flora (ASF) Mouse Model to Study Microbiome Function.</title>
        <authorList>
            <person name="Proctor A."/>
            <person name="Parvinroo S."/>
            <person name="Richie T."/>
            <person name="Jia X."/>
            <person name="Lee S.T.M."/>
            <person name="Karp P.D."/>
            <person name="Paley S."/>
            <person name="Kostic A.D."/>
            <person name="Pierre J.F."/>
            <person name="Wannemuehler M.J."/>
            <person name="Phillips G.J."/>
        </authorList>
    </citation>
    <scope>NUCLEOTIDE SEQUENCE</scope>
    <source>
        <strain evidence="1">ASF457</strain>
    </source>
</reference>
<gene>
    <name evidence="1" type="ORF">N508_000593</name>
</gene>
<dbReference type="EMBL" id="CP097562">
    <property type="protein sequence ID" value="USF23530.1"/>
    <property type="molecule type" value="Genomic_DNA"/>
</dbReference>
<protein>
    <submittedName>
        <fullName evidence="1">Uncharacterized protein</fullName>
    </submittedName>
</protein>
<dbReference type="Proteomes" id="UP000017429">
    <property type="component" value="Chromosome"/>
</dbReference>
<reference evidence="1" key="2">
    <citation type="submission" date="2022-05" db="EMBL/GenBank/DDBJ databases">
        <authorList>
            <person name="Proctor A.L."/>
            <person name="Phillips G.J."/>
            <person name="Wannemuehler M.J."/>
        </authorList>
    </citation>
    <scope>NUCLEOTIDE SEQUENCE</scope>
    <source>
        <strain evidence="1">ASF457</strain>
    </source>
</reference>